<feature type="compositionally biased region" description="Polar residues" evidence="5">
    <location>
        <begin position="862"/>
        <end position="876"/>
    </location>
</feature>
<evidence type="ECO:0000256" key="1">
    <source>
        <dbReference type="ARBA" id="ARBA00004496"/>
    </source>
</evidence>
<dbReference type="InterPro" id="IPR032839">
    <property type="entry name" value="RAB3GAP_N"/>
</dbReference>
<evidence type="ECO:0000256" key="2">
    <source>
        <dbReference type="ARBA" id="ARBA00008153"/>
    </source>
</evidence>
<keyword evidence="3" id="KW-0343">GTPase activation</keyword>
<sequence>MSCQIKGIAYIIDPSDVKTRLFYDSTVKVGPTPKNELPLQDCHISLSSSSDVMAIAFHKNIVILTSKWDTQEPGDIKNKFHITWSGCLSDESNNEYITSLLCLPLISTGKSTGINSGPDWTCIAVGFNTGYVRFYTELGALLLEEQLNNETILGIKCQSMSSPRHVGDTGSIEEIYILYNTVICILPGFQLFSTLRACRNHLARVQANCTDKPPSSTLTFKKLGFKDQDLTNDCEIIGTTSVTSFDHLMTASLCGGFNANYRSSAPQHNLIISTGKRPYVGFHFAIEGGAAPILSDVAIAMANSLANAIGKIGGSVPWFRNNTKSTNNNADKTKGPVNELPEPMTCRFGLSDIMREGDCLIISPNKQLSVVTDAMGRVILINNKRGIALRMWKGYRDAQCGWIEVVEDKHRGSGEKNSRNNLRTALFLVIYAPKKGIIDIWSIQQGGKITTFSASKNGRLLYINYGLLGLNNIPSKFFNRPQYSCIFIDPLGGMKEIIVPFHFALSSKNGKRARDVHLLKKLKTFLREEEFNDDKLIIEVTNICNELKTNEIRMQIVEILMTNKHTIPDALLAAVNCFIKVLIQYDDDELEPIGKSLYHISIQLQKVIEFYKYVRLQYDKPPEYNTVASQNIPTSNYLAHILLTSEREINRVLKLSIDLYKYEELTKPQNRVKFKDDGSLFLEFISCFDFGTQSTVGLIKNISDDKKYQIASLIYQGWMYSCESTIDFEDAAQQSNICAQTMMQLALIYWLEKRPGAPLEIELMRFTLLLHSICTLGNPEEINMEYNEMSSWWRDTRNILMESTKPFQALTASLACRSVGIALQKSKDSNYEEKIHDDNQNNDNKSNESNDNDKIPKEEIINPSTSDDLPNSTGDWENVSKDTCQFTLLISNLEDVAILNALLNNSPPSHDETTQFFALPFEKLDISLGNIVARGKGSVSEIVARWLASSGIDPVQLIDPNDIEFNCIISNSIDNQSTVAIDKTINDESASVSLSTVDSTQLIDPSVKIADEAVINTTAAAQILEKLSLLKQHFPYSLTSSVLMANLCWQFVMAWSKDIAQLDIFNAALLVLQNIPMKSMRQGVCCLLWTIHIKKRMEAAAKLINKLGKLPKERLCTQDIGLSDVQSVIFLKHCVAFLDIFLDAEVLEGESTMAIKSDELWEGHSIQGPESFANLAISQISAWYDLIMLHSQLANVLHMIAHFNLKSIKPMTNLFDSVTNRYLFQDITDKPIITWYHDDKRDNLRLEFLCRVITASMESINQETNEYNGLTSTQAIEWMNKCQILASIWKLNIDKLRIHQVCEFYVNGFDRLANEALIAINDTETLAINLLPIAGRRMMGYLSNTPDLLEEISRINPALMQYLDNLNINSSGVILTSCSNDDTIELIKKISRYLPDTHSDYHFAQMMLDATFIYENTTQGNM</sequence>
<dbReference type="PANTHER" id="PTHR12472">
    <property type="entry name" value="RAB3-GAP REGULATORY DOMAIN"/>
    <property type="match status" value="1"/>
</dbReference>
<accession>A0AA39CBF9</accession>
<name>A0AA39CBF9_MICHY</name>
<comment type="caution">
    <text evidence="8">The sequence shown here is derived from an EMBL/GenBank/DDBJ whole genome shotgun (WGS) entry which is preliminary data.</text>
</comment>
<evidence type="ECO:0000313" key="8">
    <source>
        <dbReference type="EMBL" id="KAK0161283.1"/>
    </source>
</evidence>
<evidence type="ECO:0008006" key="10">
    <source>
        <dbReference type="Google" id="ProtNLM"/>
    </source>
</evidence>
<evidence type="ECO:0000256" key="4">
    <source>
        <dbReference type="ARBA" id="ARBA00022490"/>
    </source>
</evidence>
<gene>
    <name evidence="8" type="ORF">PV327_009770</name>
</gene>
<keyword evidence="9" id="KW-1185">Reference proteome</keyword>
<reference evidence="8" key="1">
    <citation type="journal article" date="2023" name="bioRxiv">
        <title>Scaffold-level genome assemblies of two parasitoid biocontrol wasps reveal the parthenogenesis mechanism and an associated novel virus.</title>
        <authorList>
            <person name="Inwood S."/>
            <person name="Skelly J."/>
            <person name="Guhlin J."/>
            <person name="Harrop T."/>
            <person name="Goldson S."/>
            <person name="Dearden P."/>
        </authorList>
    </citation>
    <scope>NUCLEOTIDE SEQUENCE</scope>
    <source>
        <strain evidence="8">Lincoln</strain>
        <tissue evidence="8">Whole body</tissue>
    </source>
</reference>
<organism evidence="8 9">
    <name type="scientific">Microctonus hyperodae</name>
    <name type="common">Parasitoid wasp</name>
    <dbReference type="NCBI Taxonomy" id="165561"/>
    <lineage>
        <taxon>Eukaryota</taxon>
        <taxon>Metazoa</taxon>
        <taxon>Ecdysozoa</taxon>
        <taxon>Arthropoda</taxon>
        <taxon>Hexapoda</taxon>
        <taxon>Insecta</taxon>
        <taxon>Pterygota</taxon>
        <taxon>Neoptera</taxon>
        <taxon>Endopterygota</taxon>
        <taxon>Hymenoptera</taxon>
        <taxon>Apocrita</taxon>
        <taxon>Ichneumonoidea</taxon>
        <taxon>Braconidae</taxon>
        <taxon>Euphorinae</taxon>
        <taxon>Microctonus</taxon>
    </lineage>
</organism>
<dbReference type="EMBL" id="JAQQBR010001835">
    <property type="protein sequence ID" value="KAK0161283.1"/>
    <property type="molecule type" value="Genomic_DNA"/>
</dbReference>
<dbReference type="Pfam" id="PF14656">
    <property type="entry name" value="RAB3GAP2_C"/>
    <property type="match status" value="1"/>
</dbReference>
<keyword evidence="4" id="KW-0963">Cytoplasm</keyword>
<reference evidence="8" key="2">
    <citation type="submission" date="2023-03" db="EMBL/GenBank/DDBJ databases">
        <authorList>
            <person name="Inwood S.N."/>
            <person name="Skelly J.G."/>
            <person name="Guhlin J."/>
            <person name="Harrop T.W.R."/>
            <person name="Goldson S.G."/>
            <person name="Dearden P.K."/>
        </authorList>
    </citation>
    <scope>NUCLEOTIDE SEQUENCE</scope>
    <source>
        <strain evidence="8">Lincoln</strain>
        <tissue evidence="8">Whole body</tissue>
    </source>
</reference>
<feature type="domain" description="Rab3-GAP regulatory subunit N-terminal" evidence="6">
    <location>
        <begin position="39"/>
        <end position="461"/>
    </location>
</feature>
<dbReference type="GO" id="GO:0005737">
    <property type="term" value="C:cytoplasm"/>
    <property type="evidence" value="ECO:0007669"/>
    <property type="project" value="UniProtKB-SubCell"/>
</dbReference>
<comment type="similarity">
    <text evidence="2">Belongs to the Rab3-GAP regulatory subunit family.</text>
</comment>
<protein>
    <recommendedName>
        <fullName evidence="10">Rab3 GTPase-activating protein non-catalytic subunit</fullName>
    </recommendedName>
</protein>
<proteinExistence type="inferred from homology"/>
<evidence type="ECO:0000259" key="7">
    <source>
        <dbReference type="Pfam" id="PF14656"/>
    </source>
</evidence>
<dbReference type="PANTHER" id="PTHR12472:SF0">
    <property type="entry name" value="RAB3 GTPASE-ACTIVATING PROTEIN NON-CATALYTIC SUBUNIT"/>
    <property type="match status" value="1"/>
</dbReference>
<dbReference type="InterPro" id="IPR029257">
    <property type="entry name" value="RAB3GAP2_C"/>
</dbReference>
<dbReference type="GO" id="GO:0005096">
    <property type="term" value="F:GTPase activator activity"/>
    <property type="evidence" value="ECO:0007669"/>
    <property type="project" value="UniProtKB-KW"/>
</dbReference>
<feature type="compositionally biased region" description="Basic and acidic residues" evidence="5">
    <location>
        <begin position="830"/>
        <end position="860"/>
    </location>
</feature>
<dbReference type="Pfam" id="PF14655">
    <property type="entry name" value="RAB3GAP2_N"/>
    <property type="match status" value="1"/>
</dbReference>
<evidence type="ECO:0000313" key="9">
    <source>
        <dbReference type="Proteomes" id="UP001168972"/>
    </source>
</evidence>
<feature type="domain" description="Rab3GAP regulatory subunit C-terminal" evidence="7">
    <location>
        <begin position="742"/>
        <end position="1395"/>
    </location>
</feature>
<feature type="region of interest" description="Disordered" evidence="5">
    <location>
        <begin position="830"/>
        <end position="876"/>
    </location>
</feature>
<evidence type="ECO:0000256" key="5">
    <source>
        <dbReference type="SAM" id="MobiDB-lite"/>
    </source>
</evidence>
<comment type="subcellular location">
    <subcellularLocation>
        <location evidence="1">Cytoplasm</location>
    </subcellularLocation>
</comment>
<dbReference type="InterPro" id="IPR026059">
    <property type="entry name" value="Rab3GAP2"/>
</dbReference>
<dbReference type="Proteomes" id="UP001168972">
    <property type="component" value="Unassembled WGS sequence"/>
</dbReference>
<evidence type="ECO:0000259" key="6">
    <source>
        <dbReference type="Pfam" id="PF14655"/>
    </source>
</evidence>
<evidence type="ECO:0000256" key="3">
    <source>
        <dbReference type="ARBA" id="ARBA00022468"/>
    </source>
</evidence>